<dbReference type="InterPro" id="IPR012310">
    <property type="entry name" value="DNA_ligase_ATP-dep_cent"/>
</dbReference>
<evidence type="ECO:0000256" key="3">
    <source>
        <dbReference type="ARBA" id="ARBA00022598"/>
    </source>
</evidence>
<evidence type="ECO:0000259" key="6">
    <source>
        <dbReference type="PROSITE" id="PS50160"/>
    </source>
</evidence>
<evidence type="ECO:0000256" key="2">
    <source>
        <dbReference type="ARBA" id="ARBA00012727"/>
    </source>
</evidence>
<dbReference type="Gene3D" id="2.40.50.140">
    <property type="entry name" value="Nucleic acid-binding proteins"/>
    <property type="match status" value="1"/>
</dbReference>
<dbReference type="GO" id="GO:0005524">
    <property type="term" value="F:ATP binding"/>
    <property type="evidence" value="ECO:0007669"/>
    <property type="project" value="InterPro"/>
</dbReference>
<evidence type="ECO:0000256" key="1">
    <source>
        <dbReference type="ARBA" id="ARBA00007572"/>
    </source>
</evidence>
<dbReference type="InterPro" id="IPR012309">
    <property type="entry name" value="DNA_ligase_ATP-dep_C"/>
</dbReference>
<dbReference type="GO" id="GO:0003910">
    <property type="term" value="F:DNA ligase (ATP) activity"/>
    <property type="evidence" value="ECO:0007669"/>
    <property type="project" value="UniProtKB-EC"/>
</dbReference>
<dbReference type="NCBIfam" id="TIGR02779">
    <property type="entry name" value="NHEJ_ligase_lig"/>
    <property type="match status" value="1"/>
</dbReference>
<dbReference type="Gene3D" id="3.30.470.30">
    <property type="entry name" value="DNA ligase/mRNA capping enzyme"/>
    <property type="match status" value="1"/>
</dbReference>
<feature type="region of interest" description="Disordered" evidence="5">
    <location>
        <begin position="1"/>
        <end position="39"/>
    </location>
</feature>
<evidence type="ECO:0000256" key="4">
    <source>
        <dbReference type="ARBA" id="ARBA00034003"/>
    </source>
</evidence>
<proteinExistence type="inferred from homology"/>
<evidence type="ECO:0000313" key="8">
    <source>
        <dbReference type="Proteomes" id="UP000476332"/>
    </source>
</evidence>
<name>A0A6L9MMX4_9HYPH</name>
<dbReference type="CDD" id="cd07906">
    <property type="entry name" value="Adenylation_DNA_ligase_LigD_LigC"/>
    <property type="match status" value="1"/>
</dbReference>
<comment type="catalytic activity">
    <reaction evidence="4">
        <text>ATP + (deoxyribonucleotide)n-3'-hydroxyl + 5'-phospho-(deoxyribonucleotide)m = (deoxyribonucleotide)n+m + AMP + diphosphate.</text>
        <dbReference type="EC" id="6.5.1.1"/>
    </reaction>
</comment>
<dbReference type="InterPro" id="IPR012340">
    <property type="entry name" value="NA-bd_OB-fold"/>
</dbReference>
<feature type="domain" description="ATP-dependent DNA ligase family profile" evidence="6">
    <location>
        <begin position="147"/>
        <end position="232"/>
    </location>
</feature>
<evidence type="ECO:0000256" key="5">
    <source>
        <dbReference type="SAM" id="MobiDB-lite"/>
    </source>
</evidence>
<dbReference type="Gene3D" id="3.30.1490.70">
    <property type="match status" value="1"/>
</dbReference>
<dbReference type="Pfam" id="PF01068">
    <property type="entry name" value="DNA_ligase_A_M"/>
    <property type="match status" value="1"/>
</dbReference>
<organism evidence="7 8">
    <name type="scientific">Aurantimonas aggregata</name>
    <dbReference type="NCBI Taxonomy" id="2047720"/>
    <lineage>
        <taxon>Bacteria</taxon>
        <taxon>Pseudomonadati</taxon>
        <taxon>Pseudomonadota</taxon>
        <taxon>Alphaproteobacteria</taxon>
        <taxon>Hyphomicrobiales</taxon>
        <taxon>Aurantimonadaceae</taxon>
        <taxon>Aurantimonas</taxon>
    </lineage>
</organism>
<dbReference type="EMBL" id="JAAAMJ010000023">
    <property type="protein sequence ID" value="NDV88946.1"/>
    <property type="molecule type" value="Genomic_DNA"/>
</dbReference>
<sequence length="380" mass="41942">MAKRSRPPKSLGLQQETNIIARGRAPTPRDPRQPQLPFDPMPDRIEPCLALLAAKPPAGPEWAYEIKWDGYRLAVHVDDGHARILTRGGHDWSHRFPAIARAAVALDAPALILDGEAVVLDDQGRSDFAALQQSLGGRGGKRIAGEEVIFYAFDLLYFDGHDISGMALVERRHLLEDLLQDETGTIRLSEEVQAEGADLLRRACQRGLEGIIAKNREAPYRSGRRGDWLKVKCIQSDSFIVFGYEPSTKVHGAIASLLLAAQSEEGLVYVGSVGTGFKGDQVRELKQQLDAMKTERPPYAPRERKLVIARPELVAEIEYRGWTGDRKLRHASFKGLRETADSADVFRLSSPPGNSAEQCSEGGDISVRRAIPAVQDKELV</sequence>
<dbReference type="RefSeq" id="WP_163045798.1">
    <property type="nucleotide sequence ID" value="NZ_JAAAMJ010000023.1"/>
</dbReference>
<dbReference type="Pfam" id="PF04679">
    <property type="entry name" value="DNA_ligase_A_C"/>
    <property type="match status" value="1"/>
</dbReference>
<dbReference type="GO" id="GO:0006310">
    <property type="term" value="P:DNA recombination"/>
    <property type="evidence" value="ECO:0007669"/>
    <property type="project" value="InterPro"/>
</dbReference>
<protein>
    <recommendedName>
        <fullName evidence="2">DNA ligase (ATP)</fullName>
        <ecNumber evidence="2">6.5.1.1</ecNumber>
    </recommendedName>
</protein>
<dbReference type="PROSITE" id="PS50160">
    <property type="entry name" value="DNA_LIGASE_A3"/>
    <property type="match status" value="1"/>
</dbReference>
<dbReference type="Proteomes" id="UP000476332">
    <property type="component" value="Unassembled WGS sequence"/>
</dbReference>
<evidence type="ECO:0000313" key="7">
    <source>
        <dbReference type="EMBL" id="NDV88946.1"/>
    </source>
</evidence>
<dbReference type="InterPro" id="IPR050191">
    <property type="entry name" value="ATP-dep_DNA_ligase"/>
</dbReference>
<dbReference type="GO" id="GO:0006281">
    <property type="term" value="P:DNA repair"/>
    <property type="evidence" value="ECO:0007669"/>
    <property type="project" value="InterPro"/>
</dbReference>
<keyword evidence="3 7" id="KW-0436">Ligase</keyword>
<gene>
    <name evidence="7" type="ORF">GTW51_19870</name>
</gene>
<dbReference type="InterPro" id="IPR014146">
    <property type="entry name" value="LigD_ligase_dom"/>
</dbReference>
<dbReference type="EC" id="6.5.1.1" evidence="2"/>
<comment type="similarity">
    <text evidence="1">Belongs to the ATP-dependent DNA ligase family.</text>
</comment>
<dbReference type="SUPFAM" id="SSF50249">
    <property type="entry name" value="Nucleic acid-binding proteins"/>
    <property type="match status" value="1"/>
</dbReference>
<accession>A0A6L9MMX4</accession>
<keyword evidence="8" id="KW-1185">Reference proteome</keyword>
<dbReference type="PANTHER" id="PTHR45674">
    <property type="entry name" value="DNA LIGASE 1/3 FAMILY MEMBER"/>
    <property type="match status" value="1"/>
</dbReference>
<dbReference type="SUPFAM" id="SSF56091">
    <property type="entry name" value="DNA ligase/mRNA capping enzyme, catalytic domain"/>
    <property type="match status" value="1"/>
</dbReference>
<comment type="caution">
    <text evidence="7">The sequence shown here is derived from an EMBL/GenBank/DDBJ whole genome shotgun (WGS) entry which is preliminary data.</text>
</comment>
<dbReference type="AlphaFoldDB" id="A0A6L9MMX4"/>
<dbReference type="PANTHER" id="PTHR45674:SF4">
    <property type="entry name" value="DNA LIGASE 1"/>
    <property type="match status" value="1"/>
</dbReference>
<reference evidence="7 8" key="1">
    <citation type="submission" date="2020-01" db="EMBL/GenBank/DDBJ databases">
        <title>Genomes of bacteria type strains.</title>
        <authorList>
            <person name="Chen J."/>
            <person name="Zhu S."/>
            <person name="Chen J."/>
        </authorList>
    </citation>
    <scope>NUCLEOTIDE SEQUENCE [LARGE SCALE GENOMIC DNA]</scope>
    <source>
        <strain evidence="7 8">KCTC 52919</strain>
    </source>
</reference>
<dbReference type="CDD" id="cd07971">
    <property type="entry name" value="OBF_DNA_ligase_LigD"/>
    <property type="match status" value="1"/>
</dbReference>